<keyword evidence="1" id="KW-0472">Membrane</keyword>
<dbReference type="OrthoDB" id="7597267at2"/>
<protein>
    <submittedName>
        <fullName evidence="2">Uncharacterized protein</fullName>
    </submittedName>
</protein>
<feature type="transmembrane region" description="Helical" evidence="1">
    <location>
        <begin position="70"/>
        <end position="90"/>
    </location>
</feature>
<dbReference type="RefSeq" id="WP_088472610.1">
    <property type="nucleotide sequence ID" value="NZ_NISJ01000004.1"/>
</dbReference>
<accession>A0A246JY24</accession>
<dbReference type="Proteomes" id="UP000197097">
    <property type="component" value="Unassembled WGS sequence"/>
</dbReference>
<evidence type="ECO:0000256" key="1">
    <source>
        <dbReference type="SAM" id="Phobius"/>
    </source>
</evidence>
<gene>
    <name evidence="2" type="ORF">CDQ91_10260</name>
</gene>
<keyword evidence="1" id="KW-1133">Transmembrane helix</keyword>
<dbReference type="EMBL" id="NISJ01000004">
    <property type="protein sequence ID" value="OWQ97994.1"/>
    <property type="molecule type" value="Genomic_DNA"/>
</dbReference>
<comment type="caution">
    <text evidence="2">The sequence shown here is derived from an EMBL/GenBank/DDBJ whole genome shotgun (WGS) entry which is preliminary data.</text>
</comment>
<feature type="transmembrane region" description="Helical" evidence="1">
    <location>
        <begin position="96"/>
        <end position="113"/>
    </location>
</feature>
<sequence>MTPDNHEENEQRPGYEGHWEKIFNEHPDMSSDSRRIRALIQADHNTQRSIAELRRKLGAAQWKIHRLRNATTSLLGPVLLGGIWAFFTALERAEGVWSNLFVWGAGAFGFYWLREIGKEFDDVTRD</sequence>
<evidence type="ECO:0000313" key="2">
    <source>
        <dbReference type="EMBL" id="OWQ97994.1"/>
    </source>
</evidence>
<proteinExistence type="predicted"/>
<name>A0A246JY24_9SPHN</name>
<dbReference type="AlphaFoldDB" id="A0A246JY24"/>
<evidence type="ECO:0000313" key="3">
    <source>
        <dbReference type="Proteomes" id="UP000197097"/>
    </source>
</evidence>
<keyword evidence="3" id="KW-1185">Reference proteome</keyword>
<organism evidence="2 3">
    <name type="scientific">Sphingopyxis witflariensis</name>
    <dbReference type="NCBI Taxonomy" id="173675"/>
    <lineage>
        <taxon>Bacteria</taxon>
        <taxon>Pseudomonadati</taxon>
        <taxon>Pseudomonadota</taxon>
        <taxon>Alphaproteobacteria</taxon>
        <taxon>Sphingomonadales</taxon>
        <taxon>Sphingomonadaceae</taxon>
        <taxon>Sphingopyxis</taxon>
    </lineage>
</organism>
<reference evidence="2 3" key="1">
    <citation type="journal article" date="2002" name="Int. J. Syst. Evol. Microbiol.">
        <title>Sphingopyxis witflariensis sp. nov., isolated from activated sludge.</title>
        <authorList>
            <person name="Kampfer P."/>
            <person name="Witzenberger R."/>
            <person name="Denner E.B."/>
            <person name="Busse H.J."/>
            <person name="Neef A."/>
        </authorList>
    </citation>
    <scope>NUCLEOTIDE SEQUENCE [LARGE SCALE GENOMIC DNA]</scope>
    <source>
        <strain evidence="2 3">DSM 14551</strain>
    </source>
</reference>
<keyword evidence="1" id="KW-0812">Transmembrane</keyword>